<dbReference type="EMBL" id="JBHSEI010000007">
    <property type="protein sequence ID" value="MFC4638838.1"/>
    <property type="molecule type" value="Genomic_DNA"/>
</dbReference>
<accession>A0ABV9IA85</accession>
<evidence type="ECO:0000313" key="1">
    <source>
        <dbReference type="EMBL" id="MFC4638838.1"/>
    </source>
</evidence>
<comment type="caution">
    <text evidence="1">The sequence shown here is derived from an EMBL/GenBank/DDBJ whole genome shotgun (WGS) entry which is preliminary data.</text>
</comment>
<evidence type="ECO:0000313" key="2">
    <source>
        <dbReference type="Proteomes" id="UP001595952"/>
    </source>
</evidence>
<organism evidence="1 2">
    <name type="scientific">Deinococcus hohokamensis</name>
    <dbReference type="NCBI Taxonomy" id="309883"/>
    <lineage>
        <taxon>Bacteria</taxon>
        <taxon>Thermotogati</taxon>
        <taxon>Deinococcota</taxon>
        <taxon>Deinococci</taxon>
        <taxon>Deinococcales</taxon>
        <taxon>Deinococcaceae</taxon>
        <taxon>Deinococcus</taxon>
    </lineage>
</organism>
<proteinExistence type="predicted"/>
<dbReference type="RefSeq" id="WP_380061841.1">
    <property type="nucleotide sequence ID" value="NZ_JBHSEI010000007.1"/>
</dbReference>
<reference evidence="2" key="1">
    <citation type="journal article" date="2019" name="Int. J. Syst. Evol. Microbiol.">
        <title>The Global Catalogue of Microorganisms (GCM) 10K type strain sequencing project: providing services to taxonomists for standard genome sequencing and annotation.</title>
        <authorList>
            <consortium name="The Broad Institute Genomics Platform"/>
            <consortium name="The Broad Institute Genome Sequencing Center for Infectious Disease"/>
            <person name="Wu L."/>
            <person name="Ma J."/>
        </authorList>
    </citation>
    <scope>NUCLEOTIDE SEQUENCE [LARGE SCALE GENOMIC DNA]</scope>
    <source>
        <strain evidence="2">CCUG 55995</strain>
    </source>
</reference>
<name>A0ABV9IA85_9DEIO</name>
<keyword evidence="2" id="KW-1185">Reference proteome</keyword>
<gene>
    <name evidence="1" type="ORF">ACFO0D_10835</name>
</gene>
<protein>
    <submittedName>
        <fullName evidence="1">Uncharacterized protein</fullName>
    </submittedName>
</protein>
<sequence length="80" mass="8575">MREFNQIVAHFAGEAVPGQLAALEGGRGVLRVSLAQPVSALEPGHEGVLEMHDGARFRVAVTEALDAQGHEFRMKLLGRA</sequence>
<dbReference type="Proteomes" id="UP001595952">
    <property type="component" value="Unassembled WGS sequence"/>
</dbReference>